<reference evidence="3" key="1">
    <citation type="submission" date="2021-01" db="EMBL/GenBank/DDBJ databases">
        <authorList>
            <person name="Corre E."/>
            <person name="Pelletier E."/>
            <person name="Niang G."/>
            <person name="Scheremetjew M."/>
            <person name="Finn R."/>
            <person name="Kale V."/>
            <person name="Holt S."/>
            <person name="Cochrane G."/>
            <person name="Meng A."/>
            <person name="Brown T."/>
            <person name="Cohen L."/>
        </authorList>
    </citation>
    <scope>NUCLEOTIDE SEQUENCE</scope>
    <source>
        <strain evidence="3">Ras09</strain>
    </source>
</reference>
<keyword evidence="1" id="KW-1133">Transmembrane helix</keyword>
<organism evidence="3">
    <name type="scientific">Strombidium rassoulzadegani</name>
    <dbReference type="NCBI Taxonomy" id="1082188"/>
    <lineage>
        <taxon>Eukaryota</taxon>
        <taxon>Sar</taxon>
        <taxon>Alveolata</taxon>
        <taxon>Ciliophora</taxon>
        <taxon>Intramacronucleata</taxon>
        <taxon>Spirotrichea</taxon>
        <taxon>Oligotrichia</taxon>
        <taxon>Strombidiidae</taxon>
        <taxon>Strombidium</taxon>
    </lineage>
</organism>
<feature type="transmembrane region" description="Helical" evidence="1">
    <location>
        <begin position="165"/>
        <end position="192"/>
    </location>
</feature>
<keyword evidence="1" id="KW-0472">Membrane</keyword>
<dbReference type="PANTHER" id="PTHR14969:SF13">
    <property type="entry name" value="AT30094P"/>
    <property type="match status" value="1"/>
</dbReference>
<feature type="transmembrane region" description="Helical" evidence="1">
    <location>
        <begin position="204"/>
        <end position="222"/>
    </location>
</feature>
<evidence type="ECO:0000259" key="2">
    <source>
        <dbReference type="SMART" id="SM00014"/>
    </source>
</evidence>
<dbReference type="InterPro" id="IPR000326">
    <property type="entry name" value="PAP2/HPO"/>
</dbReference>
<feature type="transmembrane region" description="Helical" evidence="1">
    <location>
        <begin position="44"/>
        <end position="64"/>
    </location>
</feature>
<dbReference type="CDD" id="cd01610">
    <property type="entry name" value="PAP2_like"/>
    <property type="match status" value="1"/>
</dbReference>
<dbReference type="AlphaFoldDB" id="A0A7S3CUE2"/>
<feature type="transmembrane region" description="Helical" evidence="1">
    <location>
        <begin position="104"/>
        <end position="122"/>
    </location>
</feature>
<sequence length="240" mass="28111">MSLLRRLDTVDKHYSLKVMKMDHWLLNWIMLFAGKLYNRVYATHITYLFGYYAYLYPTIVFEAVNYNPYRQESLASMGVKSREDFRLDQGEKDRLMDDEYLRRILGFIMFIFMLGSGLLQVFTVSQPLKKMLDRDRPVSLKGVNRIQNLRQIEKHQSMPSGDSQAAGFALVLFYLFYGNPYLLFIVPVIMVARVYNHCHWFGDTIVGVFLGSVIACLFFNMFRLKGVYIIDSLLKRAEAI</sequence>
<dbReference type="PANTHER" id="PTHR14969">
    <property type="entry name" value="SPHINGOSINE-1-PHOSPHATE PHOSPHOHYDROLASE"/>
    <property type="match status" value="1"/>
</dbReference>
<name>A0A7S3CUE2_9SPIT</name>
<dbReference type="Gene3D" id="1.20.144.10">
    <property type="entry name" value="Phosphatidic acid phosphatase type 2/haloperoxidase"/>
    <property type="match status" value="1"/>
</dbReference>
<keyword evidence="1" id="KW-0812">Transmembrane</keyword>
<protein>
    <recommendedName>
        <fullName evidence="2">Phosphatidic acid phosphatase type 2/haloperoxidase domain-containing protein</fullName>
    </recommendedName>
</protein>
<evidence type="ECO:0000313" key="3">
    <source>
        <dbReference type="EMBL" id="CAE0237500.1"/>
    </source>
</evidence>
<evidence type="ECO:0000256" key="1">
    <source>
        <dbReference type="SAM" id="Phobius"/>
    </source>
</evidence>
<gene>
    <name evidence="3" type="ORF">SRAS04492_LOCUS9309</name>
</gene>
<dbReference type="SMART" id="SM00014">
    <property type="entry name" value="acidPPc"/>
    <property type="match status" value="1"/>
</dbReference>
<feature type="domain" description="Phosphatidic acid phosphatase type 2/haloperoxidase" evidence="2">
    <location>
        <begin position="109"/>
        <end position="219"/>
    </location>
</feature>
<dbReference type="EMBL" id="HBIA01018761">
    <property type="protein sequence ID" value="CAE0237500.1"/>
    <property type="molecule type" value="Transcribed_RNA"/>
</dbReference>
<dbReference type="Pfam" id="PF01569">
    <property type="entry name" value="PAP2"/>
    <property type="match status" value="1"/>
</dbReference>
<dbReference type="InterPro" id="IPR036938">
    <property type="entry name" value="PAP2/HPO_sf"/>
</dbReference>
<accession>A0A7S3CUE2</accession>
<dbReference type="SUPFAM" id="SSF48317">
    <property type="entry name" value="Acid phosphatase/Vanadium-dependent haloperoxidase"/>
    <property type="match status" value="1"/>
</dbReference>
<proteinExistence type="predicted"/>